<dbReference type="RefSeq" id="WP_145784219.1">
    <property type="nucleotide sequence ID" value="NZ_JBEZJC010000005.1"/>
</dbReference>
<dbReference type="OrthoDB" id="4964581at2"/>
<feature type="region of interest" description="Disordered" evidence="6">
    <location>
        <begin position="404"/>
        <end position="426"/>
    </location>
</feature>
<evidence type="ECO:0000256" key="6">
    <source>
        <dbReference type="SAM" id="MobiDB-lite"/>
    </source>
</evidence>
<dbReference type="Proteomes" id="UP000317685">
    <property type="component" value="Unassembled WGS sequence"/>
</dbReference>
<reference evidence="8 9" key="1">
    <citation type="submission" date="2019-06" db="EMBL/GenBank/DDBJ databases">
        <title>Sequencing the genomes of 1000 actinobacteria strains.</title>
        <authorList>
            <person name="Klenk H.-P."/>
        </authorList>
    </citation>
    <scope>NUCLEOTIDE SEQUENCE [LARGE SCALE GENOMIC DNA]</scope>
    <source>
        <strain evidence="8 9">DSM 45885</strain>
    </source>
</reference>
<evidence type="ECO:0000256" key="5">
    <source>
        <dbReference type="ARBA" id="ARBA00023136"/>
    </source>
</evidence>
<feature type="transmembrane region" description="Helical" evidence="7">
    <location>
        <begin position="12"/>
        <end position="33"/>
    </location>
</feature>
<protein>
    <submittedName>
        <fullName evidence="8">O-antigen/teichoic acid export membrane protein</fullName>
    </submittedName>
</protein>
<dbReference type="InterPro" id="IPR002797">
    <property type="entry name" value="Polysacc_synth"/>
</dbReference>
<feature type="transmembrane region" description="Helical" evidence="7">
    <location>
        <begin position="375"/>
        <end position="397"/>
    </location>
</feature>
<evidence type="ECO:0000256" key="7">
    <source>
        <dbReference type="SAM" id="Phobius"/>
    </source>
</evidence>
<feature type="transmembrane region" description="Helical" evidence="7">
    <location>
        <begin position="86"/>
        <end position="104"/>
    </location>
</feature>
<evidence type="ECO:0000256" key="3">
    <source>
        <dbReference type="ARBA" id="ARBA00022692"/>
    </source>
</evidence>
<organism evidence="8 9">
    <name type="scientific">Micromonospora taraxaci</name>
    <dbReference type="NCBI Taxonomy" id="1316803"/>
    <lineage>
        <taxon>Bacteria</taxon>
        <taxon>Bacillati</taxon>
        <taxon>Actinomycetota</taxon>
        <taxon>Actinomycetes</taxon>
        <taxon>Micromonosporales</taxon>
        <taxon>Micromonosporaceae</taxon>
        <taxon>Micromonospora</taxon>
    </lineage>
</organism>
<feature type="transmembrane region" description="Helical" evidence="7">
    <location>
        <begin position="143"/>
        <end position="164"/>
    </location>
</feature>
<evidence type="ECO:0000256" key="2">
    <source>
        <dbReference type="ARBA" id="ARBA00022475"/>
    </source>
</evidence>
<feature type="transmembrane region" description="Helical" evidence="7">
    <location>
        <begin position="282"/>
        <end position="303"/>
    </location>
</feature>
<proteinExistence type="predicted"/>
<dbReference type="PANTHER" id="PTHR30250:SF11">
    <property type="entry name" value="O-ANTIGEN TRANSPORTER-RELATED"/>
    <property type="match status" value="1"/>
</dbReference>
<keyword evidence="4 7" id="KW-1133">Transmembrane helix</keyword>
<keyword evidence="3 7" id="KW-0812">Transmembrane</keyword>
<dbReference type="PANTHER" id="PTHR30250">
    <property type="entry name" value="PST FAMILY PREDICTED COLANIC ACID TRANSPORTER"/>
    <property type="match status" value="1"/>
</dbReference>
<comment type="caution">
    <text evidence="8">The sequence shown here is derived from an EMBL/GenBank/DDBJ whole genome shotgun (WGS) entry which is preliminary data.</text>
</comment>
<dbReference type="Pfam" id="PF01943">
    <property type="entry name" value="Polysacc_synt"/>
    <property type="match status" value="1"/>
</dbReference>
<sequence>MIGRGGLAAQTVILVVAGAASQALYAVLVALVANRAGPAAFGLAAGAMGVGGMLVGVVDFGFNAFSVRELAAGRITEESYWNRLRVLFAVAVAGALVISMAALATPWPELGLVVALVLLSRTAINGVVVPLRAARRVMKVATVLLLERLVALVLAVVLLTTTAVGALPTLWWSLVGGAFAALAAGVLLGGPSRLRWVPTGLTAPWRATAGYGRFSLAVSATSLDVTLLAATGGSAQAGIYSAVSRWTQPVQFFAQAYSSAAAPAIAQASSSRVALQAVRRSLWLLCGAVVTCAALVLLAPTAVSLVLGDTYRQSADVLVVLSIGAAVVVVNQPLATFLQARGHENVVGICTVGTVSLQLVAVCVTAGPFGAQGAAWSYGVGQLALTALLATYASLLVRRHRRDGAHRPGPGVREPVLAADARGADT</sequence>
<evidence type="ECO:0000256" key="4">
    <source>
        <dbReference type="ARBA" id="ARBA00022989"/>
    </source>
</evidence>
<dbReference type="GO" id="GO:0005886">
    <property type="term" value="C:plasma membrane"/>
    <property type="evidence" value="ECO:0007669"/>
    <property type="project" value="UniProtKB-SubCell"/>
</dbReference>
<feature type="transmembrane region" description="Helical" evidence="7">
    <location>
        <begin position="315"/>
        <end position="334"/>
    </location>
</feature>
<dbReference type="EMBL" id="VIWZ01000001">
    <property type="protein sequence ID" value="TWG19424.1"/>
    <property type="molecule type" value="Genomic_DNA"/>
</dbReference>
<keyword evidence="9" id="KW-1185">Reference proteome</keyword>
<name>A0A561W6G6_9ACTN</name>
<comment type="subcellular location">
    <subcellularLocation>
        <location evidence="1">Cell membrane</location>
        <topology evidence="1">Multi-pass membrane protein</topology>
    </subcellularLocation>
</comment>
<feature type="transmembrane region" description="Helical" evidence="7">
    <location>
        <begin position="170"/>
        <end position="188"/>
    </location>
</feature>
<evidence type="ECO:0000256" key="1">
    <source>
        <dbReference type="ARBA" id="ARBA00004651"/>
    </source>
</evidence>
<gene>
    <name evidence="8" type="ORF">FHU34_114806</name>
</gene>
<dbReference type="GeneID" id="300130276"/>
<evidence type="ECO:0000313" key="8">
    <source>
        <dbReference type="EMBL" id="TWG19424.1"/>
    </source>
</evidence>
<feature type="transmembrane region" description="Helical" evidence="7">
    <location>
        <begin position="346"/>
        <end position="369"/>
    </location>
</feature>
<feature type="transmembrane region" description="Helical" evidence="7">
    <location>
        <begin position="39"/>
        <end position="65"/>
    </location>
</feature>
<feature type="transmembrane region" description="Helical" evidence="7">
    <location>
        <begin position="110"/>
        <end position="131"/>
    </location>
</feature>
<accession>A0A561W6G6</accession>
<keyword evidence="5 7" id="KW-0472">Membrane</keyword>
<dbReference type="InterPro" id="IPR050833">
    <property type="entry name" value="Poly_Biosynth_Transport"/>
</dbReference>
<dbReference type="AlphaFoldDB" id="A0A561W6G6"/>
<keyword evidence="2" id="KW-1003">Cell membrane</keyword>
<evidence type="ECO:0000313" key="9">
    <source>
        <dbReference type="Proteomes" id="UP000317685"/>
    </source>
</evidence>